<reference evidence="4 5" key="2">
    <citation type="submission" date="2017-06" db="EMBL/GenBank/DDBJ databases">
        <authorList>
            <person name="Kim H.J."/>
            <person name="Triplett B.A."/>
        </authorList>
    </citation>
    <scope>NUCLEOTIDE SEQUENCE [LARGE SCALE GENOMIC DNA]</scope>
    <source>
        <strain evidence="4">Kingella_eburonensis</strain>
    </source>
</reference>
<sequence length="143" mass="15403">MGASAWFYWAIASAIFAAMTAIFAKLGLQGINSDFATFIRTWVILAALTLFLTYTHKWQPLSSLSGKNWLFLILSGLATGASWVAYFKALQMGNASQVAPIDKLSVVLVAIFAVVFLGEKPSGQDWMGIGLVATGVLVLALKR</sequence>
<feature type="transmembrane region" description="Helical" evidence="1">
    <location>
        <begin position="101"/>
        <end position="118"/>
    </location>
</feature>
<organism evidence="4 5">
    <name type="scientific">Kingella negevensis</name>
    <dbReference type="NCBI Taxonomy" id="1522312"/>
    <lineage>
        <taxon>Bacteria</taxon>
        <taxon>Pseudomonadati</taxon>
        <taxon>Pseudomonadota</taxon>
        <taxon>Betaproteobacteria</taxon>
        <taxon>Neisseriales</taxon>
        <taxon>Neisseriaceae</taxon>
        <taxon>Kingella</taxon>
    </lineage>
</organism>
<dbReference type="PANTHER" id="PTHR22911:SF137">
    <property type="entry name" value="SOLUTE CARRIER FAMILY 35 MEMBER G2-RELATED"/>
    <property type="match status" value="1"/>
</dbReference>
<dbReference type="InterPro" id="IPR000620">
    <property type="entry name" value="EamA_dom"/>
</dbReference>
<dbReference type="RefSeq" id="WP_095063287.1">
    <property type="nucleotide sequence ID" value="NZ_CP123447.1"/>
</dbReference>
<feature type="transmembrane region" description="Helical" evidence="1">
    <location>
        <begin position="6"/>
        <end position="28"/>
    </location>
</feature>
<keyword evidence="5" id="KW-1185">Reference proteome</keyword>
<dbReference type="AlphaFoldDB" id="A0A238TDL6"/>
<dbReference type="Pfam" id="PF00892">
    <property type="entry name" value="EamA"/>
    <property type="match status" value="1"/>
</dbReference>
<dbReference type="GO" id="GO:0016020">
    <property type="term" value="C:membrane"/>
    <property type="evidence" value="ECO:0007669"/>
    <property type="project" value="InterPro"/>
</dbReference>
<evidence type="ECO:0000313" key="3">
    <source>
        <dbReference type="EMBL" id="SMQ13316.1"/>
    </source>
</evidence>
<feature type="transmembrane region" description="Helical" evidence="1">
    <location>
        <begin position="124"/>
        <end position="141"/>
    </location>
</feature>
<accession>A0A238TDL6</accession>
<dbReference type="Proteomes" id="UP000215450">
    <property type="component" value="Unassembled WGS sequence"/>
</dbReference>
<feature type="transmembrane region" description="Helical" evidence="1">
    <location>
        <begin position="69"/>
        <end position="89"/>
    </location>
</feature>
<dbReference type="SUPFAM" id="SSF103481">
    <property type="entry name" value="Multidrug resistance efflux transporter EmrE"/>
    <property type="match status" value="1"/>
</dbReference>
<evidence type="ECO:0000313" key="4">
    <source>
        <dbReference type="EMBL" id="SNB82018.1"/>
    </source>
</evidence>
<dbReference type="Gene3D" id="1.10.3730.20">
    <property type="match status" value="1"/>
</dbReference>
<dbReference type="OrthoDB" id="9806718at2"/>
<keyword evidence="1" id="KW-1133">Transmembrane helix</keyword>
<dbReference type="STRING" id="1522312.GCA_900177895_01024"/>
<reference evidence="3" key="1">
    <citation type="submission" date="2017-05" db="EMBL/GenBank/DDBJ databases">
        <authorList>
            <person name="Song R."/>
            <person name="Chenine A.L."/>
            <person name="Ruprecht R.M."/>
        </authorList>
    </citation>
    <scope>NUCLEOTIDE SEQUENCE</scope>
    <source>
        <strain evidence="3">Kingella_eburonensis</strain>
    </source>
</reference>
<evidence type="ECO:0000259" key="2">
    <source>
        <dbReference type="Pfam" id="PF00892"/>
    </source>
</evidence>
<feature type="domain" description="EamA" evidence="2">
    <location>
        <begin position="6"/>
        <end position="140"/>
    </location>
</feature>
<dbReference type="FunFam" id="1.10.3730.20:FF:000009">
    <property type="entry name" value="EamA family transporter"/>
    <property type="match status" value="1"/>
</dbReference>
<dbReference type="EMBL" id="FXUV02000061">
    <property type="protein sequence ID" value="SNB82018.1"/>
    <property type="molecule type" value="Genomic_DNA"/>
</dbReference>
<dbReference type="PANTHER" id="PTHR22911">
    <property type="entry name" value="ACYL-MALONYL CONDENSING ENZYME-RELATED"/>
    <property type="match status" value="1"/>
</dbReference>
<evidence type="ECO:0000256" key="1">
    <source>
        <dbReference type="SAM" id="Phobius"/>
    </source>
</evidence>
<name>A0A238TDL6_9NEIS</name>
<evidence type="ECO:0000313" key="5">
    <source>
        <dbReference type="Proteomes" id="UP000215450"/>
    </source>
</evidence>
<gene>
    <name evidence="3" type="ORF">KEBURONENSIS_01982</name>
    <name evidence="4" type="ORF">KEBURONENSIS_01998</name>
</gene>
<keyword evidence="1" id="KW-0472">Membrane</keyword>
<dbReference type="InterPro" id="IPR037185">
    <property type="entry name" value="EmrE-like"/>
</dbReference>
<dbReference type="EMBL" id="FXUV01000056">
    <property type="protein sequence ID" value="SMQ13316.1"/>
    <property type="molecule type" value="Genomic_DNA"/>
</dbReference>
<keyword evidence="1" id="KW-0812">Transmembrane</keyword>
<proteinExistence type="predicted"/>
<feature type="transmembrane region" description="Helical" evidence="1">
    <location>
        <begin position="35"/>
        <end position="54"/>
    </location>
</feature>
<protein>
    <submittedName>
        <fullName evidence="4">Aromatic amino acid exporter</fullName>
    </submittedName>
</protein>